<dbReference type="InterPro" id="IPR001494">
    <property type="entry name" value="Importin-beta_N"/>
</dbReference>
<dbReference type="Pfam" id="PF03810">
    <property type="entry name" value="IBN_N"/>
    <property type="match status" value="1"/>
</dbReference>
<organism evidence="6 7">
    <name type="scientific">Clunio marinus</name>
    <dbReference type="NCBI Taxonomy" id="568069"/>
    <lineage>
        <taxon>Eukaryota</taxon>
        <taxon>Metazoa</taxon>
        <taxon>Ecdysozoa</taxon>
        <taxon>Arthropoda</taxon>
        <taxon>Hexapoda</taxon>
        <taxon>Insecta</taxon>
        <taxon>Pterygota</taxon>
        <taxon>Neoptera</taxon>
        <taxon>Endopterygota</taxon>
        <taxon>Diptera</taxon>
        <taxon>Nematocera</taxon>
        <taxon>Chironomoidea</taxon>
        <taxon>Chironomidae</taxon>
        <taxon>Clunio</taxon>
    </lineage>
</organism>
<evidence type="ECO:0000259" key="5">
    <source>
        <dbReference type="PROSITE" id="PS50166"/>
    </source>
</evidence>
<comment type="subcellular location">
    <subcellularLocation>
        <location evidence="1">Nucleus</location>
    </subcellularLocation>
</comment>
<dbReference type="InterPro" id="IPR058669">
    <property type="entry name" value="TPR_IPO7/11-like"/>
</dbReference>
<keyword evidence="3" id="KW-0813">Transport</keyword>
<evidence type="ECO:0000313" key="6">
    <source>
        <dbReference type="EMBL" id="CRL05558.1"/>
    </source>
</evidence>
<name>A0A1J1J288_9DIPT</name>
<accession>A0A1J1J288</accession>
<gene>
    <name evidence="6" type="primary">putative Importin-11</name>
    <name evidence="6" type="ORF">CLUMA_CG018181</name>
</gene>
<dbReference type="SMART" id="SM00913">
    <property type="entry name" value="IBN_N"/>
    <property type="match status" value="1"/>
</dbReference>
<comment type="similarity">
    <text evidence="2">Belongs to the importin beta family.</text>
</comment>
<dbReference type="GO" id="GO:0005829">
    <property type="term" value="C:cytosol"/>
    <property type="evidence" value="ECO:0007669"/>
    <property type="project" value="TreeGrafter"/>
</dbReference>
<evidence type="ECO:0000256" key="4">
    <source>
        <dbReference type="ARBA" id="ARBA00023242"/>
    </source>
</evidence>
<protein>
    <submittedName>
        <fullName evidence="6">CLUMA_CG018181, isoform A</fullName>
    </submittedName>
</protein>
<dbReference type="Proteomes" id="UP000183832">
    <property type="component" value="Unassembled WGS sequence"/>
</dbReference>
<dbReference type="InterPro" id="IPR011989">
    <property type="entry name" value="ARM-like"/>
</dbReference>
<dbReference type="PROSITE" id="PS50166">
    <property type="entry name" value="IMPORTIN_B_NT"/>
    <property type="match status" value="1"/>
</dbReference>
<keyword evidence="7" id="KW-1185">Reference proteome</keyword>
<evidence type="ECO:0000256" key="3">
    <source>
        <dbReference type="ARBA" id="ARBA00022448"/>
    </source>
</evidence>
<dbReference type="GO" id="GO:0005635">
    <property type="term" value="C:nuclear envelope"/>
    <property type="evidence" value="ECO:0007669"/>
    <property type="project" value="TreeGrafter"/>
</dbReference>
<dbReference type="PANTHER" id="PTHR10997">
    <property type="entry name" value="IMPORTIN-7, 8, 11"/>
    <property type="match status" value="1"/>
</dbReference>
<dbReference type="GO" id="GO:0006606">
    <property type="term" value="P:protein import into nucleus"/>
    <property type="evidence" value="ECO:0007669"/>
    <property type="project" value="TreeGrafter"/>
</dbReference>
<dbReference type="Pfam" id="PF25758">
    <property type="entry name" value="TPR_IPO11"/>
    <property type="match status" value="1"/>
</dbReference>
<evidence type="ECO:0000256" key="1">
    <source>
        <dbReference type="ARBA" id="ARBA00004123"/>
    </source>
</evidence>
<dbReference type="GO" id="GO:0031267">
    <property type="term" value="F:small GTPase binding"/>
    <property type="evidence" value="ECO:0007669"/>
    <property type="project" value="InterPro"/>
</dbReference>
<reference evidence="6 7" key="1">
    <citation type="submission" date="2015-04" db="EMBL/GenBank/DDBJ databases">
        <authorList>
            <person name="Syromyatnikov M.Y."/>
            <person name="Popov V.N."/>
        </authorList>
    </citation>
    <scope>NUCLEOTIDE SEQUENCE [LARGE SCALE GENOMIC DNA]</scope>
</reference>
<feature type="domain" description="Importin N-terminal" evidence="5">
    <location>
        <begin position="12"/>
        <end position="84"/>
    </location>
</feature>
<dbReference type="Gene3D" id="1.25.10.10">
    <property type="entry name" value="Leucine-rich Repeat Variant"/>
    <property type="match status" value="1"/>
</dbReference>
<proteinExistence type="inferred from homology"/>
<sequence length="1367" mass="159223">MNQSNPQILKETEQNLSSWEKEPNFYRTILNFYSNLQLDEGVRYMAILTLKNGIDRHWRKTQASAINPEEKSQIKSQLLSNFNEPRDQLAVQFAVTISKIARLDCPNDWPELMPILIARINSTNELEQKRSIQVLVQVVKQLSTRRLHHDRMMFEEFTSNIFEFCVNLWNGFTMFYFQNIQRNDSLATCQSNLEKAMMMLRILRKLTIYGFPKSSQAQKPINFLKNIFERIKDLLECRLRIKSSPFDFLPLLERHEKFVLKHMKVLTEFQEHHRLVFMEFAPQVLEMSFNYVFFEGSQFIFDNNQLTMPNFVIHCLNLIKSYLLNSTGNIYIHRPTEVEDNLSDLLKNFFTQERLGYIMEKLLMHYFLLTPSDIEQWEDDPEAYVTDEGGDSWKYSLRSCTETFLTALFRKYPSILCQQLVVFIQKSQSIQLTESSDVNDILIKESIYNAAGLTAFHLFDDVDFDAWFTSQLVHELKIQGSNFRVLRKRIIWMVGQWTGVKFSKDLRPMVYESCLELLQPTEDLVIRLTASKTLRIILDDFDFCAEQFLEFLEPSFTLLFLLLKESKECDTKMNVLYVMSFIVEKMSMSIKIQADNLVSYLPMLWEEGVAHNMLRVAIISALLQIIKAIYELPESTTPFIYQVIEMSTNVNDPSTVYLLEEGLELWLVVIQYTSSPNEALFKLCGNLLPIIESSTMNLKTCLLIMQAYMLLCPELYVQKYGKELVATCQYLLNDIRTEGIVIICKLFITMIKVHSDFAIELLHPVMIDILKHLLSNSDYLTTTQTYLQVVTRYFLANQHALSCILEELQIEDAFKKLLKIWLDTMPSVIQNEDKKLLAIGLCSLLTVPNNVIMENFSVIIINIFETLCDIMKSDSAESAEVDSLVLADASDDDYYGMNNDMEDFEHKTPHFERYKGICLKDPVHVIVLKDCLQSQSNLFLNKLYLLIRTVNTKMNSNFAQQSDPGVDRNIDIDYLYALQLHKELNGLEAEEAMQIQRQKDIQDTNKVLQLMDGEQQGESSSIVNGISLLHHNHENSNKSQYISQQVKRTSPEEYYLPSLKTFINLNNSQEWKEISIEPNVSFIFSRLRSKFFCNVRKVRAYTISWSESPFSDSSNFTINPNNRTIQLNRDTLLICDRIHFISVLFHILIHCSVYETSQSSTRRIYNHDSNYLAIMKFFNENLELEIGTNHTFIRSVENKTDRYHCIGECCSSDRSFSFILNYCLNQQIYTIGEIIAENHKKLCSGRFHKIFEAVRVYNNVKEIKYVINRHYEDPKVNGSNVVVPEHNSHAIAHFDLTNEEHSHNVKSLVQVIDLDDEEFTSPHCPPRKIVEVIKNNFNAEACPICESSFMLIKFIKHINFCTGIKIH</sequence>
<keyword evidence="4" id="KW-0539">Nucleus</keyword>
<evidence type="ECO:0000256" key="2">
    <source>
        <dbReference type="ARBA" id="ARBA00007991"/>
    </source>
</evidence>
<dbReference type="SUPFAM" id="SSF48371">
    <property type="entry name" value="ARM repeat"/>
    <property type="match status" value="1"/>
</dbReference>
<dbReference type="PANTHER" id="PTHR10997:SF7">
    <property type="entry name" value="IMPORTIN-11"/>
    <property type="match status" value="1"/>
</dbReference>
<evidence type="ECO:0000313" key="7">
    <source>
        <dbReference type="Proteomes" id="UP000183832"/>
    </source>
</evidence>
<dbReference type="STRING" id="568069.A0A1J1J288"/>
<dbReference type="EMBL" id="CVRI01000064">
    <property type="protein sequence ID" value="CRL05558.1"/>
    <property type="molecule type" value="Genomic_DNA"/>
</dbReference>
<dbReference type="OrthoDB" id="361693at2759"/>
<dbReference type="InterPro" id="IPR016024">
    <property type="entry name" value="ARM-type_fold"/>
</dbReference>